<dbReference type="GO" id="GO:0006508">
    <property type="term" value="P:proteolysis"/>
    <property type="evidence" value="ECO:0007669"/>
    <property type="project" value="UniProtKB-KW"/>
</dbReference>
<evidence type="ECO:0000256" key="1">
    <source>
        <dbReference type="ARBA" id="ARBA00008721"/>
    </source>
</evidence>
<protein>
    <submittedName>
        <fullName evidence="11">Metalloprotease</fullName>
    </submittedName>
</protein>
<evidence type="ECO:0000256" key="8">
    <source>
        <dbReference type="ARBA" id="ARBA00023157"/>
    </source>
</evidence>
<comment type="caution">
    <text evidence="11">The sequence shown here is derived from an EMBL/GenBank/DDBJ whole genome shotgun (WGS) entry which is preliminary data.</text>
</comment>
<dbReference type="Pfam" id="PF05572">
    <property type="entry name" value="Peptidase_M43"/>
    <property type="match status" value="1"/>
</dbReference>
<dbReference type="GO" id="GO:0008237">
    <property type="term" value="F:metallopeptidase activity"/>
    <property type="evidence" value="ECO:0007669"/>
    <property type="project" value="UniProtKB-KW"/>
</dbReference>
<feature type="domain" description="Peptidase M43 pregnancy-associated plasma-A" evidence="10">
    <location>
        <begin position="207"/>
        <end position="296"/>
    </location>
</feature>
<evidence type="ECO:0000313" key="12">
    <source>
        <dbReference type="Proteomes" id="UP001219525"/>
    </source>
</evidence>
<evidence type="ECO:0000256" key="9">
    <source>
        <dbReference type="SAM" id="SignalP"/>
    </source>
</evidence>
<reference evidence="11" key="1">
    <citation type="submission" date="2023-03" db="EMBL/GenBank/DDBJ databases">
        <title>Massive genome expansion in bonnet fungi (Mycena s.s.) driven by repeated elements and novel gene families across ecological guilds.</title>
        <authorList>
            <consortium name="Lawrence Berkeley National Laboratory"/>
            <person name="Harder C.B."/>
            <person name="Miyauchi S."/>
            <person name="Viragh M."/>
            <person name="Kuo A."/>
            <person name="Thoen E."/>
            <person name="Andreopoulos B."/>
            <person name="Lu D."/>
            <person name="Skrede I."/>
            <person name="Drula E."/>
            <person name="Henrissat B."/>
            <person name="Morin E."/>
            <person name="Kohler A."/>
            <person name="Barry K."/>
            <person name="LaButti K."/>
            <person name="Morin E."/>
            <person name="Salamov A."/>
            <person name="Lipzen A."/>
            <person name="Mereny Z."/>
            <person name="Hegedus B."/>
            <person name="Baldrian P."/>
            <person name="Stursova M."/>
            <person name="Weitz H."/>
            <person name="Taylor A."/>
            <person name="Grigoriev I.V."/>
            <person name="Nagy L.G."/>
            <person name="Martin F."/>
            <person name="Kauserud H."/>
        </authorList>
    </citation>
    <scope>NUCLEOTIDE SEQUENCE</scope>
    <source>
        <strain evidence="11">9144</strain>
    </source>
</reference>
<keyword evidence="12" id="KW-1185">Reference proteome</keyword>
<keyword evidence="5" id="KW-0378">Hydrolase</keyword>
<dbReference type="SUPFAM" id="SSF55486">
    <property type="entry name" value="Metalloproteases ('zincins'), catalytic domain"/>
    <property type="match status" value="1"/>
</dbReference>
<evidence type="ECO:0000256" key="6">
    <source>
        <dbReference type="ARBA" id="ARBA00022833"/>
    </source>
</evidence>
<evidence type="ECO:0000256" key="3">
    <source>
        <dbReference type="ARBA" id="ARBA00022723"/>
    </source>
</evidence>
<evidence type="ECO:0000256" key="7">
    <source>
        <dbReference type="ARBA" id="ARBA00023049"/>
    </source>
</evidence>
<dbReference type="Gene3D" id="3.40.390.10">
    <property type="entry name" value="Collagenase (Catalytic Domain)"/>
    <property type="match status" value="1"/>
</dbReference>
<dbReference type="GO" id="GO:0046872">
    <property type="term" value="F:metal ion binding"/>
    <property type="evidence" value="ECO:0007669"/>
    <property type="project" value="UniProtKB-KW"/>
</dbReference>
<proteinExistence type="inferred from homology"/>
<keyword evidence="7 11" id="KW-0482">Metalloprotease</keyword>
<dbReference type="AlphaFoldDB" id="A0AAD6VE77"/>
<dbReference type="PANTHER" id="PTHR47466">
    <property type="match status" value="1"/>
</dbReference>
<comment type="similarity">
    <text evidence="1">Belongs to the peptidase M43B family.</text>
</comment>
<evidence type="ECO:0000256" key="4">
    <source>
        <dbReference type="ARBA" id="ARBA00022729"/>
    </source>
</evidence>
<keyword evidence="6" id="KW-0862">Zinc</keyword>
<dbReference type="CDD" id="cd04275">
    <property type="entry name" value="ZnMc_pappalysin_like"/>
    <property type="match status" value="1"/>
</dbReference>
<dbReference type="InterPro" id="IPR008754">
    <property type="entry name" value="Peptidase_M43"/>
</dbReference>
<sequence length="303" mass="32863">MFSSAFSSVLLIMAAVFASPLDPRDPPQGHFQVPDTSSLENIVPRGCGSDLTPLQIVEANKLFEQHRQKPSNASKSTQLRTISVYWHVIDKDSTLSGGNIPDTAIIKQMKVLNDSYPDIAWVLAGTDRTRNSDWFDNVGPNTNQQTAMKTALRKGKCNVLNVYSVGFTSGSVKGLLGYSTFPYQCKNNLAMDDGVVILYSSLPGGSTSNYNQGKTLVHEAGHWVGLFHTFEGGCSGSGDSVDDTPAEASPAAGCPQNRDTCTSTGLDPIHNFMDYTYDDCMNQFTPGQNKRLNAQLDAFRSGN</sequence>
<organism evidence="11 12">
    <name type="scientific">Mycena pura</name>
    <dbReference type="NCBI Taxonomy" id="153505"/>
    <lineage>
        <taxon>Eukaryota</taxon>
        <taxon>Fungi</taxon>
        <taxon>Dikarya</taxon>
        <taxon>Basidiomycota</taxon>
        <taxon>Agaricomycotina</taxon>
        <taxon>Agaricomycetes</taxon>
        <taxon>Agaricomycetidae</taxon>
        <taxon>Agaricales</taxon>
        <taxon>Marasmiineae</taxon>
        <taxon>Mycenaceae</taxon>
        <taxon>Mycena</taxon>
    </lineage>
</organism>
<dbReference type="PANTHER" id="PTHR47466:SF1">
    <property type="entry name" value="METALLOPROTEASE MEP1 (AFU_ORTHOLOGUE AFUA_1G07730)-RELATED"/>
    <property type="match status" value="1"/>
</dbReference>
<feature type="signal peptide" evidence="9">
    <location>
        <begin position="1"/>
        <end position="18"/>
    </location>
</feature>
<keyword evidence="2" id="KW-0645">Protease</keyword>
<dbReference type="Proteomes" id="UP001219525">
    <property type="component" value="Unassembled WGS sequence"/>
</dbReference>
<gene>
    <name evidence="11" type="ORF">GGX14DRAFT_569229</name>
</gene>
<feature type="chain" id="PRO_5042220452" evidence="9">
    <location>
        <begin position="19"/>
        <end position="303"/>
    </location>
</feature>
<evidence type="ECO:0000259" key="10">
    <source>
        <dbReference type="Pfam" id="PF05572"/>
    </source>
</evidence>
<keyword evidence="4 9" id="KW-0732">Signal</keyword>
<evidence type="ECO:0000313" key="11">
    <source>
        <dbReference type="EMBL" id="KAJ7204658.1"/>
    </source>
</evidence>
<name>A0AAD6VE77_9AGAR</name>
<dbReference type="InterPro" id="IPR024079">
    <property type="entry name" value="MetalloPept_cat_dom_sf"/>
</dbReference>
<keyword evidence="8" id="KW-1015">Disulfide bond</keyword>
<evidence type="ECO:0000256" key="2">
    <source>
        <dbReference type="ARBA" id="ARBA00022670"/>
    </source>
</evidence>
<dbReference type="EMBL" id="JARJCW010000046">
    <property type="protein sequence ID" value="KAJ7204658.1"/>
    <property type="molecule type" value="Genomic_DNA"/>
</dbReference>
<accession>A0AAD6VE77</accession>
<keyword evidence="3" id="KW-0479">Metal-binding</keyword>
<evidence type="ECO:0000256" key="5">
    <source>
        <dbReference type="ARBA" id="ARBA00022801"/>
    </source>
</evidence>